<reference evidence="11" key="1">
    <citation type="journal article" date="2018" name="Genome Biol.">
        <title>SKESA: strategic k-mer extension for scrupulous assemblies.</title>
        <authorList>
            <person name="Souvorov A."/>
            <person name="Agarwala R."/>
            <person name="Lipman D.J."/>
        </authorList>
    </citation>
    <scope>NUCLEOTIDE SEQUENCE [LARGE SCALE GENOMIC DNA]</scope>
    <source>
        <strain evidence="11">C0382</strain>
        <strain evidence="10">EC00763</strain>
    </source>
</reference>
<dbReference type="Proteomes" id="UP000843571">
    <property type="component" value="Unassembled WGS sequence"/>
</dbReference>
<evidence type="ECO:0000256" key="6">
    <source>
        <dbReference type="ARBA" id="ARBA00023014"/>
    </source>
</evidence>
<dbReference type="Proteomes" id="UP000467488">
    <property type="component" value="Chromosome"/>
</dbReference>
<dbReference type="Proteomes" id="UP001285616">
    <property type="component" value="Unassembled WGS sequence"/>
</dbReference>
<dbReference type="InterPro" id="IPR012206">
    <property type="entry name" value="Fd_FixX"/>
</dbReference>
<evidence type="ECO:0000313" key="10">
    <source>
        <dbReference type="EMBL" id="HAH4525941.1"/>
    </source>
</evidence>
<dbReference type="EMBL" id="AP022360">
    <property type="protein sequence ID" value="BBU83573.1"/>
    <property type="molecule type" value="Genomic_DNA"/>
</dbReference>
<reference evidence="11" key="4">
    <citation type="submission" date="2020-01" db="EMBL/GenBank/DDBJ databases">
        <authorList>
            <consortium name="NCBI Pathogen Detection Project"/>
        </authorList>
    </citation>
    <scope>NUCLEOTIDE SEQUENCE</scope>
    <source>
        <strain evidence="11">C0382</strain>
        <strain evidence="10">EC00763</strain>
    </source>
</reference>
<dbReference type="RefSeq" id="WP_000081065.1">
    <property type="nucleotide sequence ID" value="NZ_AP018784.2"/>
</dbReference>
<evidence type="ECO:0000256" key="2">
    <source>
        <dbReference type="ARBA" id="ARBA00022448"/>
    </source>
</evidence>
<dbReference type="EMBL" id="DABCJL010000002">
    <property type="protein sequence ID" value="HAH7767602.1"/>
    <property type="molecule type" value="Genomic_DNA"/>
</dbReference>
<dbReference type="EMBL" id="ABONVU020000002">
    <property type="protein sequence ID" value="EMJ5252605.1"/>
    <property type="molecule type" value="Genomic_DNA"/>
</dbReference>
<evidence type="ECO:0000313" key="14">
    <source>
        <dbReference type="Proteomes" id="UP000288730"/>
    </source>
</evidence>
<dbReference type="EMBL" id="DABBJX010000023">
    <property type="protein sequence ID" value="HAH4525941.1"/>
    <property type="molecule type" value="Genomic_DNA"/>
</dbReference>
<reference evidence="12 14" key="2">
    <citation type="submission" date="2019-01" db="EMBL/GenBank/DDBJ databases">
        <title>Genomic analysis of febrile catheter-associated UTI E. coli isolates.</title>
        <authorList>
            <person name="Potter R."/>
            <person name="Zou Z."/>
            <person name="Henderson J."/>
            <person name="Dantas G."/>
        </authorList>
    </citation>
    <scope>NUCLEOTIDE SEQUENCE [LARGE SCALE GENOMIC DNA]</scope>
    <source>
        <strain evidence="12 14">29_CAASB</strain>
    </source>
</reference>
<keyword evidence="4 7" id="KW-0249">Electron transport</keyword>
<name>A0A061YNH1_ECOLX</name>
<dbReference type="Proteomes" id="UP000288730">
    <property type="component" value="Unassembled WGS sequence"/>
</dbReference>
<keyword evidence="3 7" id="KW-0479">Metal-binding</keyword>
<dbReference type="EMBL" id="SCJN01000010">
    <property type="protein sequence ID" value="RXD17880.1"/>
    <property type="molecule type" value="Genomic_DNA"/>
</dbReference>
<dbReference type="PANTHER" id="PTHR43082">
    <property type="entry name" value="FERREDOXIN-LIKE"/>
    <property type="match status" value="1"/>
</dbReference>
<keyword evidence="2 7" id="KW-0813">Transport</keyword>
<dbReference type="GO" id="GO:0005506">
    <property type="term" value="F:iron ion binding"/>
    <property type="evidence" value="ECO:0007669"/>
    <property type="project" value="UniProtKB-UniRule"/>
</dbReference>
<evidence type="ECO:0000313" key="11">
    <source>
        <dbReference type="EMBL" id="HAH7767602.1"/>
    </source>
</evidence>
<accession>A0A061YNH1</accession>
<reference evidence="9" key="6">
    <citation type="submission" date="2024-02" db="EMBL/GenBank/DDBJ databases">
        <authorList>
            <consortium name="Clinical and Environmental Microbiology Branch: Whole genome sequencing antimicrobial resistance pathogens in the healthcare setting"/>
        </authorList>
    </citation>
    <scope>NUCLEOTIDE SEQUENCE</scope>
    <source>
        <strain evidence="9">1924188</strain>
    </source>
</reference>
<evidence type="ECO:0000313" key="12">
    <source>
        <dbReference type="EMBL" id="RXD17880.1"/>
    </source>
</evidence>
<dbReference type="PANTHER" id="PTHR43082:SF3">
    <property type="entry name" value="FERREDOXIN-LIKE PROTEIN YDIT"/>
    <property type="match status" value="1"/>
</dbReference>
<evidence type="ECO:0000256" key="5">
    <source>
        <dbReference type="ARBA" id="ARBA00023004"/>
    </source>
</evidence>
<dbReference type="SUPFAM" id="SSF54862">
    <property type="entry name" value="4Fe-4S ferredoxins"/>
    <property type="match status" value="1"/>
</dbReference>
<reference evidence="8 15" key="3">
    <citation type="submission" date="2020-01" db="EMBL/GenBank/DDBJ databases">
        <title>Dynamics of blaIMP-6 dissemination in carbapenem resistant Enterobacteriacea isolated from regional surveillance in Osaka, Japan.</title>
        <authorList>
            <person name="Abe R."/>
            <person name="Akeda Y."/>
            <person name="Sugawara Y."/>
            <person name="Yamamoto N."/>
            <person name="Tomono K."/>
            <person name="Takeuchi D."/>
            <person name="Kawahara R."/>
            <person name="Hamada S."/>
        </authorList>
    </citation>
    <scope>NUCLEOTIDE SEQUENCE [LARGE SCALE GENOMIC DNA]</scope>
    <source>
        <strain evidence="8 15">E300</strain>
    </source>
</reference>
<protein>
    <recommendedName>
        <fullName evidence="7">Ferredoxin-like protein</fullName>
    </recommendedName>
</protein>
<proteinExistence type="inferred from homology"/>
<dbReference type="GO" id="GO:0051536">
    <property type="term" value="F:iron-sulfur cluster binding"/>
    <property type="evidence" value="ECO:0007669"/>
    <property type="project" value="UniProtKB-KW"/>
</dbReference>
<evidence type="ECO:0000256" key="1">
    <source>
        <dbReference type="ARBA" id="ARBA00006327"/>
    </source>
</evidence>
<dbReference type="Gene3D" id="3.30.70.20">
    <property type="match status" value="1"/>
</dbReference>
<dbReference type="PIRSF" id="PIRSF036548">
    <property type="entry name" value="Fdx_FixX"/>
    <property type="match status" value="1"/>
</dbReference>
<dbReference type="PROSITE" id="PS00198">
    <property type="entry name" value="4FE4S_FER_1"/>
    <property type="match status" value="1"/>
</dbReference>
<dbReference type="AlphaFoldDB" id="A0A061YNH1"/>
<dbReference type="InterPro" id="IPR017900">
    <property type="entry name" value="4Fe4S_Fe_S_CS"/>
</dbReference>
<keyword evidence="6 7" id="KW-0411">Iron-sulfur</keyword>
<evidence type="ECO:0000313" key="8">
    <source>
        <dbReference type="EMBL" id="BBU83573.1"/>
    </source>
</evidence>
<evidence type="ECO:0000313" key="15">
    <source>
        <dbReference type="Proteomes" id="UP000467488"/>
    </source>
</evidence>
<gene>
    <name evidence="13" type="primary">ydiT</name>
    <name evidence="8" type="ORF">EIMP300_49730</name>
    <name evidence="12" type="ORF">EPS76_02735</name>
    <name evidence="10" type="ORF">GRC73_18330</name>
    <name evidence="11" type="ORF">HIE29_000957</name>
    <name evidence="13" type="ORF">OGM49_12845</name>
    <name evidence="9" type="ORF">R8O40_000781</name>
</gene>
<evidence type="ECO:0000313" key="13">
    <source>
        <dbReference type="EMBL" id="WLM98275.1"/>
    </source>
</evidence>
<evidence type="ECO:0000256" key="7">
    <source>
        <dbReference type="PIRNR" id="PIRNR036548"/>
    </source>
</evidence>
<comment type="similarity">
    <text evidence="1">Belongs to the bacterial-type ferredoxin family. FixX subfamily.</text>
</comment>
<organism evidence="11">
    <name type="scientific">Escherichia coli</name>
    <dbReference type="NCBI Taxonomy" id="562"/>
    <lineage>
        <taxon>Bacteria</taxon>
        <taxon>Pseudomonadati</taxon>
        <taxon>Pseudomonadota</taxon>
        <taxon>Gammaproteobacteria</taxon>
        <taxon>Enterobacterales</taxon>
        <taxon>Enterobacteriaceae</taxon>
        <taxon>Escherichia</taxon>
    </lineage>
</organism>
<evidence type="ECO:0000313" key="9">
    <source>
        <dbReference type="EMBL" id="EMJ5252605.1"/>
    </source>
</evidence>
<evidence type="ECO:0000256" key="3">
    <source>
        <dbReference type="ARBA" id="ARBA00022723"/>
    </source>
</evidence>
<dbReference type="EMBL" id="CP107128">
    <property type="protein sequence ID" value="WLM98275.1"/>
    <property type="molecule type" value="Genomic_DNA"/>
</dbReference>
<reference evidence="13" key="5">
    <citation type="journal article" date="2023" name="Microorganisms">
        <title>Comparative Genomic Analysis of ST131 Subclade C2 of ESBL-Producing E. coli Isolates from Patients with Recurrent and Sporadic Urinary Tract Infections.</title>
        <authorList>
            <person name="Jaen-Luchoro D."/>
            <person name="Kahnamouei A."/>
            <person name="Yazdanshenas S."/>
            <person name="Lindblom A."/>
            <person name="Samuelsson E."/>
            <person name="Ahren C."/>
            <person name="Karami N."/>
        </authorList>
    </citation>
    <scope>NUCLEOTIDE SEQUENCE</scope>
    <source>
        <strain evidence="13">S7</strain>
    </source>
</reference>
<comment type="function">
    <text evidence="7">Could be a 3Fe-4S cluster-containing protein.</text>
</comment>
<evidence type="ECO:0000256" key="4">
    <source>
        <dbReference type="ARBA" id="ARBA00022982"/>
    </source>
</evidence>
<sequence length="97" mass="10700">MSQNATVNVDIKLGVDKFHVDEGHPHIILAANPDINEFRKLMKACPAGLYKQDDAGNIHFDSAGCLECGTCRVLCGNTILEQWQYPAGTFGIEFRYG</sequence>
<keyword evidence="5 7" id="KW-0408">Iron</keyword>
<dbReference type="Proteomes" id="UP001180189">
    <property type="component" value="Chromosome"/>
</dbReference>